<keyword evidence="8" id="KW-0139">CF(1)</keyword>
<keyword evidence="9" id="KW-0066">ATP synthesis</keyword>
<proteinExistence type="inferred from homology"/>
<dbReference type="Proteomes" id="UP000291072">
    <property type="component" value="Unassembled WGS sequence"/>
</dbReference>
<evidence type="ECO:0000256" key="9">
    <source>
        <dbReference type="ARBA" id="ARBA00023310"/>
    </source>
</evidence>
<dbReference type="Gene3D" id="1.10.1140.10">
    <property type="entry name" value="Bovine Mitochondrial F1-atpase, Atp Synthase Beta Chain, Chain D, domain 3"/>
    <property type="match status" value="1"/>
</dbReference>
<evidence type="ECO:0000256" key="8">
    <source>
        <dbReference type="ARBA" id="ARBA00023196"/>
    </source>
</evidence>
<dbReference type="GO" id="GO:0045259">
    <property type="term" value="C:proton-transporting ATP synthase complex"/>
    <property type="evidence" value="ECO:0007669"/>
    <property type="project" value="UniProtKB-KW"/>
</dbReference>
<gene>
    <name evidence="10" type="ORF">C4B25_04325</name>
</gene>
<dbReference type="AlphaFoldDB" id="A0A4V2NHW7"/>
<evidence type="ECO:0000256" key="4">
    <source>
        <dbReference type="ARBA" id="ARBA00022741"/>
    </source>
</evidence>
<comment type="caution">
    <text evidence="10">The sequence shown here is derived from an EMBL/GenBank/DDBJ whole genome shotgun (WGS) entry which is preliminary data.</text>
</comment>
<keyword evidence="11" id="KW-1185">Reference proteome</keyword>
<evidence type="ECO:0000256" key="2">
    <source>
        <dbReference type="ARBA" id="ARBA00008936"/>
    </source>
</evidence>
<protein>
    <submittedName>
        <fullName evidence="10">F0F1 ATP synthase subunit beta</fullName>
    </submittedName>
</protein>
<dbReference type="EMBL" id="PSZP01000047">
    <property type="protein sequence ID" value="TCG10418.1"/>
    <property type="molecule type" value="Genomic_DNA"/>
</dbReference>
<evidence type="ECO:0000256" key="5">
    <source>
        <dbReference type="ARBA" id="ARBA00022840"/>
    </source>
</evidence>
<keyword evidence="3" id="KW-0813">Transport</keyword>
<dbReference type="InterPro" id="IPR050053">
    <property type="entry name" value="ATPase_alpha/beta_chains"/>
</dbReference>
<evidence type="ECO:0000313" key="10">
    <source>
        <dbReference type="EMBL" id="TCG10418.1"/>
    </source>
</evidence>
<comment type="similarity">
    <text evidence="2">Belongs to the ATPase alpha/beta chains family.</text>
</comment>
<accession>A0A4V2NHW7</accession>
<keyword evidence="4" id="KW-0547">Nucleotide-binding</keyword>
<dbReference type="PANTHER" id="PTHR15184:SF71">
    <property type="entry name" value="ATP SYNTHASE SUBUNIT BETA, MITOCHONDRIAL"/>
    <property type="match status" value="1"/>
</dbReference>
<evidence type="ECO:0000256" key="1">
    <source>
        <dbReference type="ARBA" id="ARBA00004370"/>
    </source>
</evidence>
<organism evidence="10 11">
    <name type="scientific">Mycoplasma todarodis</name>
    <dbReference type="NCBI Taxonomy" id="1937191"/>
    <lineage>
        <taxon>Bacteria</taxon>
        <taxon>Bacillati</taxon>
        <taxon>Mycoplasmatota</taxon>
        <taxon>Mollicutes</taxon>
        <taxon>Mycoplasmataceae</taxon>
        <taxon>Mycoplasma</taxon>
    </lineage>
</organism>
<keyword evidence="5" id="KW-0067">ATP-binding</keyword>
<dbReference type="SUPFAM" id="SSF47917">
    <property type="entry name" value="C-terminal domain of alpha and beta subunits of F1 ATP synthase"/>
    <property type="match status" value="1"/>
</dbReference>
<evidence type="ECO:0000256" key="7">
    <source>
        <dbReference type="ARBA" id="ARBA00023136"/>
    </source>
</evidence>
<comment type="subcellular location">
    <subcellularLocation>
        <location evidence="1">Membrane</location>
    </subcellularLocation>
</comment>
<evidence type="ECO:0000313" key="11">
    <source>
        <dbReference type="Proteomes" id="UP000291072"/>
    </source>
</evidence>
<dbReference type="PANTHER" id="PTHR15184">
    <property type="entry name" value="ATP SYNTHASE"/>
    <property type="match status" value="1"/>
</dbReference>
<keyword evidence="7" id="KW-0472">Membrane</keyword>
<dbReference type="GO" id="GO:0046933">
    <property type="term" value="F:proton-transporting ATP synthase activity, rotational mechanism"/>
    <property type="evidence" value="ECO:0007669"/>
    <property type="project" value="TreeGrafter"/>
</dbReference>
<dbReference type="GO" id="GO:0005524">
    <property type="term" value="F:ATP binding"/>
    <property type="evidence" value="ECO:0007669"/>
    <property type="project" value="UniProtKB-KW"/>
</dbReference>
<evidence type="ECO:0000256" key="3">
    <source>
        <dbReference type="ARBA" id="ARBA00022448"/>
    </source>
</evidence>
<name>A0A4V2NHW7_9MOLU</name>
<feature type="non-terminal residue" evidence="10">
    <location>
        <position position="1"/>
    </location>
</feature>
<dbReference type="InterPro" id="IPR024034">
    <property type="entry name" value="ATPase_F1/V1_b/a_C"/>
</dbReference>
<sequence>FLSQPFFVAEKFSGIEGKFVKPEDTVRGFKEIIEGKYDDLPESAFLYVGTIEEAVEKANKKK</sequence>
<reference evidence="10 11" key="1">
    <citation type="submission" date="2018-02" db="EMBL/GenBank/DDBJ databases">
        <title>Mycoplasma marinum and Mycoplasma todarodis sp. nov., moderately halophilic and psychrotolerant mycoplasmas isolated from cephalopods.</title>
        <authorList>
            <person name="Viver T."/>
        </authorList>
    </citation>
    <scope>NUCLEOTIDE SEQUENCE [LARGE SCALE GENOMIC DNA]</scope>
    <source>
        <strain evidence="10 11">5H</strain>
    </source>
</reference>
<evidence type="ECO:0000256" key="6">
    <source>
        <dbReference type="ARBA" id="ARBA00023065"/>
    </source>
</evidence>
<keyword evidence="6" id="KW-0406">Ion transport</keyword>